<keyword evidence="3" id="KW-1185">Reference proteome</keyword>
<dbReference type="RefSeq" id="WP_143753642.1">
    <property type="nucleotide sequence ID" value="NZ_OCSU01000002.1"/>
</dbReference>
<proteinExistence type="predicted"/>
<name>A0A7Z7I9C9_9BURK</name>
<protein>
    <submittedName>
        <fullName evidence="2">Uncharacterized protein</fullName>
    </submittedName>
</protein>
<feature type="region of interest" description="Disordered" evidence="1">
    <location>
        <begin position="1"/>
        <end position="33"/>
    </location>
</feature>
<comment type="caution">
    <text evidence="2">The sequence shown here is derived from an EMBL/GenBank/DDBJ whole genome shotgun (WGS) entry which is preliminary data.</text>
</comment>
<organism evidence="2 3">
    <name type="scientific">Caballeronia arationis</name>
    <dbReference type="NCBI Taxonomy" id="1777142"/>
    <lineage>
        <taxon>Bacteria</taxon>
        <taxon>Pseudomonadati</taxon>
        <taxon>Pseudomonadota</taxon>
        <taxon>Betaproteobacteria</taxon>
        <taxon>Burkholderiales</taxon>
        <taxon>Burkholderiaceae</taxon>
        <taxon>Caballeronia</taxon>
    </lineage>
</organism>
<evidence type="ECO:0000313" key="2">
    <source>
        <dbReference type="EMBL" id="SOE81322.1"/>
    </source>
</evidence>
<evidence type="ECO:0000313" key="3">
    <source>
        <dbReference type="Proteomes" id="UP000219522"/>
    </source>
</evidence>
<sequence length="292" mass="31971">MSGSKSINAADNHDSGRDQVAAANPDGTPGAAIGEQNSICGWVDVARVQGPSDPAYVAGWWAEAMSTERWFDPEQPATPSQAALVLCRINPQHYPYAEQYRAEETAEKILDEIVIRDTETGEIVRRTTVSEAYRELRLMFDGVRQADPGANRTMAQWLEIAQQRGLVYHQWVDEWLEAVAQIARSTSGPKPRAQHHDLASSRPDGGQPLRLRIGPNSRKSIAAYVGERSSELYRNDASLTKQGIATTIATELKNDGYSGERGEYLTAATIVRLMPPGLTGGRAKNGRKSPAK</sequence>
<gene>
    <name evidence="2" type="ORF">SAMN05446927_4600</name>
</gene>
<dbReference type="Proteomes" id="UP000219522">
    <property type="component" value="Unassembled WGS sequence"/>
</dbReference>
<evidence type="ECO:0000256" key="1">
    <source>
        <dbReference type="SAM" id="MobiDB-lite"/>
    </source>
</evidence>
<dbReference type="EMBL" id="OCSU01000002">
    <property type="protein sequence ID" value="SOE81322.1"/>
    <property type="molecule type" value="Genomic_DNA"/>
</dbReference>
<accession>A0A7Z7I9C9</accession>
<feature type="region of interest" description="Disordered" evidence="1">
    <location>
        <begin position="186"/>
        <end position="209"/>
    </location>
</feature>
<reference evidence="2 3" key="1">
    <citation type="submission" date="2017-09" db="EMBL/GenBank/DDBJ databases">
        <authorList>
            <person name="Varghese N."/>
            <person name="Submissions S."/>
        </authorList>
    </citation>
    <scope>NUCLEOTIDE SEQUENCE [LARGE SCALE GENOMIC DNA]</scope>
    <source>
        <strain evidence="2 3">OK806</strain>
    </source>
</reference>
<dbReference type="AlphaFoldDB" id="A0A7Z7I9C9"/>